<evidence type="ECO:0000256" key="1">
    <source>
        <dbReference type="ARBA" id="ARBA00006754"/>
    </source>
</evidence>
<dbReference type="EMBL" id="WEGH01000006">
    <property type="protein sequence ID" value="MQY09512.1"/>
    <property type="molecule type" value="Genomic_DNA"/>
</dbReference>
<feature type="domain" description="CdaR GGDEF-like" evidence="4">
    <location>
        <begin position="169"/>
        <end position="268"/>
    </location>
</feature>
<gene>
    <name evidence="5" type="ORF">ACRB68_76380</name>
</gene>
<name>A0A7K0C8S8_9ACTN</name>
<comment type="similarity">
    <text evidence="1">Belongs to the CdaR family.</text>
</comment>
<evidence type="ECO:0000313" key="6">
    <source>
        <dbReference type="Proteomes" id="UP000487268"/>
    </source>
</evidence>
<evidence type="ECO:0008006" key="7">
    <source>
        <dbReference type="Google" id="ProtNLM"/>
    </source>
</evidence>
<dbReference type="Pfam" id="PF13556">
    <property type="entry name" value="HTH_30"/>
    <property type="match status" value="1"/>
</dbReference>
<dbReference type="InterPro" id="IPR051448">
    <property type="entry name" value="CdaR-like_regulators"/>
</dbReference>
<dbReference type="Proteomes" id="UP000487268">
    <property type="component" value="Unassembled WGS sequence"/>
</dbReference>
<protein>
    <recommendedName>
        <fullName evidence="7">PucR family transcriptional regulator</fullName>
    </recommendedName>
</protein>
<evidence type="ECO:0000259" key="4">
    <source>
        <dbReference type="Pfam" id="PF17853"/>
    </source>
</evidence>
<proteinExistence type="inferred from homology"/>
<sequence>MTLPQLDVSAFAAFPAGLAAALRPRAVQAVDELLGDTAEEWRPGVGPLTVVAALDHFCDLVEDTGPATWERIAEEYAALGRRLARDQRALEQLNQLLLRSARALWHLLDGLAGTDPAMLRRVSEAHLGFLDAVTAAVAQGCRSRLPDEDERRDRLRGELLALLLAGPPADPASLSAIAEQAGWPLPRRVAAAVLHPRPGRDRRPLMVPQGVLADLTGDRPCLLVPDPGGPGRMRLLRPLLADWIVAVGPAVPVDGAAASLRWARETLALAERGVIPSDDVVSGTDHMATLVIFQAEELIDHSAAARLAPLRDIAPGHRERLMETLLALLECRFTASEAAGMLQVHPQTVRYRLRQLEELFGDDLQDPRICLELEMILHARLAGSRERRPAGRRAIAAHG</sequence>
<feature type="domain" description="RsbT co-antagonist protein RsbRD N-terminal" evidence="3">
    <location>
        <begin position="49"/>
        <end position="156"/>
    </location>
</feature>
<evidence type="ECO:0000259" key="3">
    <source>
        <dbReference type="Pfam" id="PF14361"/>
    </source>
</evidence>
<dbReference type="Gene3D" id="1.10.10.2840">
    <property type="entry name" value="PucR C-terminal helix-turn-helix domain"/>
    <property type="match status" value="1"/>
</dbReference>
<dbReference type="OrthoDB" id="3449988at2"/>
<dbReference type="PANTHER" id="PTHR33744:SF1">
    <property type="entry name" value="DNA-BINDING TRANSCRIPTIONAL ACTIVATOR ADER"/>
    <property type="match status" value="1"/>
</dbReference>
<evidence type="ECO:0000259" key="2">
    <source>
        <dbReference type="Pfam" id="PF13556"/>
    </source>
</evidence>
<dbReference type="InterPro" id="IPR025736">
    <property type="entry name" value="PucR_C-HTH_dom"/>
</dbReference>
<accession>A0A7K0C8S8</accession>
<dbReference type="PANTHER" id="PTHR33744">
    <property type="entry name" value="CARBOHYDRATE DIACID REGULATOR"/>
    <property type="match status" value="1"/>
</dbReference>
<dbReference type="InterPro" id="IPR041522">
    <property type="entry name" value="CdaR_GGDEF"/>
</dbReference>
<dbReference type="Pfam" id="PF17853">
    <property type="entry name" value="GGDEF_2"/>
    <property type="match status" value="1"/>
</dbReference>
<dbReference type="Pfam" id="PF14361">
    <property type="entry name" value="RsbRD_N"/>
    <property type="match status" value="1"/>
</dbReference>
<comment type="caution">
    <text evidence="5">The sequence shown here is derived from an EMBL/GenBank/DDBJ whole genome shotgun (WGS) entry which is preliminary data.</text>
</comment>
<organism evidence="5 6">
    <name type="scientific">Actinomadura macrotermitis</name>
    <dbReference type="NCBI Taxonomy" id="2585200"/>
    <lineage>
        <taxon>Bacteria</taxon>
        <taxon>Bacillati</taxon>
        <taxon>Actinomycetota</taxon>
        <taxon>Actinomycetes</taxon>
        <taxon>Streptosporangiales</taxon>
        <taxon>Thermomonosporaceae</taxon>
        <taxon>Actinomadura</taxon>
    </lineage>
</organism>
<reference evidence="5 6" key="1">
    <citation type="submission" date="2019-10" db="EMBL/GenBank/DDBJ databases">
        <title>Actinomadura rubteroloni sp. nov. and Actinomadura macrotermitis sp. nov., isolated from the gut of fungus growing-termite Macrotermes natalensis.</title>
        <authorList>
            <person name="Benndorf R."/>
            <person name="Martin K."/>
            <person name="Kuefner M."/>
            <person name="De Beer W."/>
            <person name="Kaster A.-K."/>
            <person name="Vollmers J."/>
            <person name="Poulsen M."/>
            <person name="Beemelmanns C."/>
        </authorList>
    </citation>
    <scope>NUCLEOTIDE SEQUENCE [LARGE SCALE GENOMIC DNA]</scope>
    <source>
        <strain evidence="5 6">RB68</strain>
    </source>
</reference>
<dbReference type="RefSeq" id="WP_153541468.1">
    <property type="nucleotide sequence ID" value="NZ_WEGH01000006.1"/>
</dbReference>
<dbReference type="AlphaFoldDB" id="A0A7K0C8S8"/>
<feature type="domain" description="PucR C-terminal helix-turn-helix" evidence="2">
    <location>
        <begin position="321"/>
        <end position="379"/>
    </location>
</feature>
<dbReference type="InterPro" id="IPR042070">
    <property type="entry name" value="PucR_C-HTH_sf"/>
</dbReference>
<keyword evidence="6" id="KW-1185">Reference proteome</keyword>
<dbReference type="InterPro" id="IPR025751">
    <property type="entry name" value="RsbRD_N_dom"/>
</dbReference>
<evidence type="ECO:0000313" key="5">
    <source>
        <dbReference type="EMBL" id="MQY09512.1"/>
    </source>
</evidence>